<keyword evidence="2" id="KW-1185">Reference proteome</keyword>
<sequence length="214" mass="24202">MTTMKTLLIALLLLATGRTQAQFLSLKKLLLVAEKAQGNFLGESRQPFESEKVLREGGFARVRWREHDPDIDYNPASYKLYSRTTDAFLLFHADAHGRLLEELVYRVRSPACVVQLRKQLVAAGFVVLRPGEVPEEDPNAIVTHFSPYDLYCSNPKYTVTITGEMDAAGKDLHRYSVSINRDAAMRQMEDEINAVNKDVQEAEQGKALPKPHQR</sequence>
<evidence type="ECO:0000313" key="2">
    <source>
        <dbReference type="Proteomes" id="UP000632273"/>
    </source>
</evidence>
<dbReference type="Proteomes" id="UP000632273">
    <property type="component" value="Unassembled WGS sequence"/>
</dbReference>
<organism evidence="1 2">
    <name type="scientific">Hymenobacter cavernae</name>
    <dbReference type="NCBI Taxonomy" id="2044852"/>
    <lineage>
        <taxon>Bacteria</taxon>
        <taxon>Pseudomonadati</taxon>
        <taxon>Bacteroidota</taxon>
        <taxon>Cytophagia</taxon>
        <taxon>Cytophagales</taxon>
        <taxon>Hymenobacteraceae</taxon>
        <taxon>Hymenobacter</taxon>
    </lineage>
</organism>
<protein>
    <submittedName>
        <fullName evidence="1">Uncharacterized protein</fullName>
    </submittedName>
</protein>
<reference evidence="2" key="1">
    <citation type="journal article" date="2019" name="Int. J. Syst. Evol. Microbiol.">
        <title>The Global Catalogue of Microorganisms (GCM) 10K type strain sequencing project: providing services to taxonomists for standard genome sequencing and annotation.</title>
        <authorList>
            <consortium name="The Broad Institute Genomics Platform"/>
            <consortium name="The Broad Institute Genome Sequencing Center for Infectious Disease"/>
            <person name="Wu L."/>
            <person name="Ma J."/>
        </authorList>
    </citation>
    <scope>NUCLEOTIDE SEQUENCE [LARGE SCALE GENOMIC DNA]</scope>
    <source>
        <strain evidence="2">CGMCC 1.15197</strain>
    </source>
</reference>
<gene>
    <name evidence="1" type="ORF">GCM10011383_45000</name>
</gene>
<evidence type="ECO:0000313" key="1">
    <source>
        <dbReference type="EMBL" id="GGF28246.1"/>
    </source>
</evidence>
<name>A0ABQ1UX19_9BACT</name>
<proteinExistence type="predicted"/>
<dbReference type="EMBL" id="BMHT01000014">
    <property type="protein sequence ID" value="GGF28246.1"/>
    <property type="molecule type" value="Genomic_DNA"/>
</dbReference>
<accession>A0ABQ1UX19</accession>
<comment type="caution">
    <text evidence="1">The sequence shown here is derived from an EMBL/GenBank/DDBJ whole genome shotgun (WGS) entry which is preliminary data.</text>
</comment>